<dbReference type="WBParaSite" id="RSKR_0000973600.1">
    <property type="protein sequence ID" value="RSKR_0000973600.1"/>
    <property type="gene ID" value="RSKR_0000973600"/>
</dbReference>
<reference evidence="2" key="1">
    <citation type="submission" date="2016-11" db="UniProtKB">
        <authorList>
            <consortium name="WormBaseParasite"/>
        </authorList>
    </citation>
    <scope>IDENTIFICATION</scope>
    <source>
        <strain evidence="2">KR3021</strain>
    </source>
</reference>
<dbReference type="Proteomes" id="UP000095286">
    <property type="component" value="Unplaced"/>
</dbReference>
<sequence length="489" mass="55587">MRVAVETPRYQEMDGFMDNTNQNAYPITPEHDDSGVSSYASSSLTINTAVNQYSRDRPSPNNEFAVFQRPRRQTVMSRMPVRSKATKVIPETVEGSYDHLDGNLEKQGRKESDDSCLGDSVDDSEENFNFVRTTYQRRMSVPASAFKQANYAILRQCDRSYDIVATFGKNTQPYQAYLKSLTAYDLTQNHAIVPMIHKDLSVHKAVKIFCENGYTAALICHPDKASEMAIFTVSDCMKAIYIGQKKNKKLDEMKLSHFMEKYDMKRKLMSVDPNITAWDLARMFVANKVRRVPVFEYDKMSQNCLSFVTLRHLFNLTVAKILDNRSFIFGDLTKWTLKEKDIGVWCDIESVNENSTVKETLEKLVSKSLSAVPVLNELKQVVGVINKGDILEELGIENKTHAQLMETKVSSIIKRHHPPPLATKSTVISDAIEMLLKSSSHMNNIFTVDFENKLTGVVSYYDLMGYILSLQNDTRQNGSIDDGTTDFFH</sequence>
<organism evidence="1 2">
    <name type="scientific">Rhabditophanes sp. KR3021</name>
    <dbReference type="NCBI Taxonomy" id="114890"/>
    <lineage>
        <taxon>Eukaryota</taxon>
        <taxon>Metazoa</taxon>
        <taxon>Ecdysozoa</taxon>
        <taxon>Nematoda</taxon>
        <taxon>Chromadorea</taxon>
        <taxon>Rhabditida</taxon>
        <taxon>Tylenchina</taxon>
        <taxon>Panagrolaimomorpha</taxon>
        <taxon>Strongyloidoidea</taxon>
        <taxon>Alloionematidae</taxon>
        <taxon>Rhabditophanes</taxon>
    </lineage>
</organism>
<accession>A0AC35UAV4</accession>
<proteinExistence type="predicted"/>
<protein>
    <submittedName>
        <fullName evidence="2">CBS domain-containing protein</fullName>
    </submittedName>
</protein>
<evidence type="ECO:0000313" key="2">
    <source>
        <dbReference type="WBParaSite" id="RSKR_0000973600.1"/>
    </source>
</evidence>
<name>A0AC35UAV4_9BILA</name>
<evidence type="ECO:0000313" key="1">
    <source>
        <dbReference type="Proteomes" id="UP000095286"/>
    </source>
</evidence>